<accession>A0A7Y2M1C9</accession>
<feature type="domain" description="Solute-binding protein family 5" evidence="6">
    <location>
        <begin position="85"/>
        <end position="397"/>
    </location>
</feature>
<evidence type="ECO:0000256" key="2">
    <source>
        <dbReference type="ARBA" id="ARBA00005695"/>
    </source>
</evidence>
<feature type="signal peptide" evidence="5">
    <location>
        <begin position="1"/>
        <end position="29"/>
    </location>
</feature>
<dbReference type="GO" id="GO:0030313">
    <property type="term" value="C:cell envelope"/>
    <property type="evidence" value="ECO:0007669"/>
    <property type="project" value="UniProtKB-SubCell"/>
</dbReference>
<evidence type="ECO:0000256" key="1">
    <source>
        <dbReference type="ARBA" id="ARBA00004196"/>
    </source>
</evidence>
<dbReference type="AlphaFoldDB" id="A0A7Y2M1C9"/>
<dbReference type="GO" id="GO:1904680">
    <property type="term" value="F:peptide transmembrane transporter activity"/>
    <property type="evidence" value="ECO:0007669"/>
    <property type="project" value="TreeGrafter"/>
</dbReference>
<evidence type="ECO:0000313" key="7">
    <source>
        <dbReference type="EMBL" id="NNH04710.1"/>
    </source>
</evidence>
<reference evidence="7 8" key="1">
    <citation type="submission" date="2020-05" db="EMBL/GenBank/DDBJ databases">
        <title>MicrobeNet Type strains.</title>
        <authorList>
            <person name="Nicholson A.C."/>
        </authorList>
    </citation>
    <scope>NUCLEOTIDE SEQUENCE [LARGE SCALE GENOMIC DNA]</scope>
    <source>
        <strain evidence="7 8">JCM 14282</strain>
    </source>
</reference>
<dbReference type="EMBL" id="JABEMB010000021">
    <property type="protein sequence ID" value="NNH04710.1"/>
    <property type="molecule type" value="Genomic_DNA"/>
</dbReference>
<dbReference type="GO" id="GO:0043190">
    <property type="term" value="C:ATP-binding cassette (ABC) transporter complex"/>
    <property type="evidence" value="ECO:0007669"/>
    <property type="project" value="InterPro"/>
</dbReference>
<dbReference type="InterPro" id="IPR030678">
    <property type="entry name" value="Peptide/Ni-bd"/>
</dbReference>
<feature type="chain" id="PRO_5030646962" evidence="5">
    <location>
        <begin position="30"/>
        <end position="515"/>
    </location>
</feature>
<keyword evidence="3" id="KW-0813">Transport</keyword>
<protein>
    <submittedName>
        <fullName evidence="7">ABC transporter substrate-binding protein</fullName>
    </submittedName>
</protein>
<dbReference type="Gene3D" id="3.40.190.10">
    <property type="entry name" value="Periplasmic binding protein-like II"/>
    <property type="match status" value="1"/>
</dbReference>
<sequence length="515" mass="55628">MVLKRARLLAALAGVVATGLVAVACSAPADEPDDQETLIWAASSALGTLDIAASLEVTSRQLLFGSVLEGLTELKADSDGNYDWEPLLATSWEQIEPTKWRFELRTDVTFSDGQKLTARDVAFSVNKIADPASSRASILNNLASAEVVDDDTVDIITKTPDFFAFRAAAEIAVQPDGWGTGDTAAGAATTAIGTGPYVLKDLSAAKDQATLEVRDGYWRDITPYFSTVQMRVIPDTGARFAALQAGEIQVALDLSPDLLTQAPATLSAPATEVEFVRIDTLTPPLDDVRVRQALNYAVDKDVLINDVRQGFAEPAHGQGTFKESHGFNPDVEDYPYDPEEAKRLLEEAGAADLTLDLVCGDQYGVTGTDTCQTLVTMWNDVGIDVNFTIAPYESMINDFLLARKNGLPAPNLLHLLAGSDTLTATPYIQNYLNCGPERGQWCDPVFMEEADKALAMTDADEQAAAYRDLMQYARDEAPLVFLTNPRIVIAVAEGIQGVVYGNPGKINWAEYSRSS</sequence>
<keyword evidence="8" id="KW-1185">Reference proteome</keyword>
<dbReference type="CDD" id="cd00995">
    <property type="entry name" value="PBP2_NikA_DppA_OppA_like"/>
    <property type="match status" value="1"/>
</dbReference>
<comment type="caution">
    <text evidence="7">The sequence shown here is derived from an EMBL/GenBank/DDBJ whole genome shotgun (WGS) entry which is preliminary data.</text>
</comment>
<keyword evidence="4 5" id="KW-0732">Signal</keyword>
<evidence type="ECO:0000256" key="3">
    <source>
        <dbReference type="ARBA" id="ARBA00022448"/>
    </source>
</evidence>
<dbReference type="SUPFAM" id="SSF53850">
    <property type="entry name" value="Periplasmic binding protein-like II"/>
    <property type="match status" value="1"/>
</dbReference>
<evidence type="ECO:0000256" key="5">
    <source>
        <dbReference type="SAM" id="SignalP"/>
    </source>
</evidence>
<dbReference type="PROSITE" id="PS51257">
    <property type="entry name" value="PROKAR_LIPOPROTEIN"/>
    <property type="match status" value="1"/>
</dbReference>
<dbReference type="Gene3D" id="3.10.105.10">
    <property type="entry name" value="Dipeptide-binding Protein, Domain 3"/>
    <property type="match status" value="1"/>
</dbReference>
<gene>
    <name evidence="7" type="ORF">HLA99_12730</name>
</gene>
<dbReference type="Proteomes" id="UP000543598">
    <property type="component" value="Unassembled WGS sequence"/>
</dbReference>
<evidence type="ECO:0000313" key="8">
    <source>
        <dbReference type="Proteomes" id="UP000543598"/>
    </source>
</evidence>
<evidence type="ECO:0000256" key="4">
    <source>
        <dbReference type="ARBA" id="ARBA00022729"/>
    </source>
</evidence>
<dbReference type="PANTHER" id="PTHR30290:SF10">
    <property type="entry name" value="PERIPLASMIC OLIGOPEPTIDE-BINDING PROTEIN-RELATED"/>
    <property type="match status" value="1"/>
</dbReference>
<dbReference type="InterPro" id="IPR039424">
    <property type="entry name" value="SBP_5"/>
</dbReference>
<comment type="subcellular location">
    <subcellularLocation>
        <location evidence="1">Cell envelope</location>
    </subcellularLocation>
</comment>
<dbReference type="InterPro" id="IPR000914">
    <property type="entry name" value="SBP_5_dom"/>
</dbReference>
<proteinExistence type="inferred from homology"/>
<organism evidence="7 8">
    <name type="scientific">Microbacterium ulmi</name>
    <dbReference type="NCBI Taxonomy" id="179095"/>
    <lineage>
        <taxon>Bacteria</taxon>
        <taxon>Bacillati</taxon>
        <taxon>Actinomycetota</taxon>
        <taxon>Actinomycetes</taxon>
        <taxon>Micrococcales</taxon>
        <taxon>Microbacteriaceae</taxon>
        <taxon>Microbacterium</taxon>
    </lineage>
</organism>
<evidence type="ECO:0000259" key="6">
    <source>
        <dbReference type="Pfam" id="PF00496"/>
    </source>
</evidence>
<dbReference type="PIRSF" id="PIRSF002741">
    <property type="entry name" value="MppA"/>
    <property type="match status" value="1"/>
</dbReference>
<dbReference type="Pfam" id="PF00496">
    <property type="entry name" value="SBP_bac_5"/>
    <property type="match status" value="1"/>
</dbReference>
<dbReference type="PANTHER" id="PTHR30290">
    <property type="entry name" value="PERIPLASMIC BINDING COMPONENT OF ABC TRANSPORTER"/>
    <property type="match status" value="1"/>
</dbReference>
<dbReference type="RefSeq" id="WP_167035982.1">
    <property type="nucleotide sequence ID" value="NZ_BAAANA010000001.1"/>
</dbReference>
<name>A0A7Y2M1C9_9MICO</name>
<comment type="similarity">
    <text evidence="2">Belongs to the bacterial solute-binding protein 5 family.</text>
</comment>
<dbReference type="GO" id="GO:0042597">
    <property type="term" value="C:periplasmic space"/>
    <property type="evidence" value="ECO:0007669"/>
    <property type="project" value="UniProtKB-ARBA"/>
</dbReference>
<dbReference type="GO" id="GO:0015833">
    <property type="term" value="P:peptide transport"/>
    <property type="evidence" value="ECO:0007669"/>
    <property type="project" value="TreeGrafter"/>
</dbReference>